<dbReference type="AlphaFoldDB" id="A0A917CU02"/>
<accession>A0A917CU02</accession>
<proteinExistence type="predicted"/>
<comment type="caution">
    <text evidence="1">The sequence shown here is derived from an EMBL/GenBank/DDBJ whole genome shotgun (WGS) entry which is preliminary data.</text>
</comment>
<reference evidence="1" key="2">
    <citation type="submission" date="2020-09" db="EMBL/GenBank/DDBJ databases">
        <authorList>
            <person name="Sun Q."/>
            <person name="Sedlacek I."/>
        </authorList>
    </citation>
    <scope>NUCLEOTIDE SEQUENCE</scope>
    <source>
        <strain evidence="1">CCM 7905</strain>
    </source>
</reference>
<sequence>MIFPRGPAQAVMDSSIAAATRAIFAFMGRNANFERKQPHSPSGGIDVHLEVYAGTTLRDDDNGPSAD</sequence>
<reference evidence="1" key="1">
    <citation type="journal article" date="2014" name="Int. J. Syst. Evol. Microbiol.">
        <title>Complete genome sequence of Corynebacterium casei LMG S-19264T (=DSM 44701T), isolated from a smear-ripened cheese.</title>
        <authorList>
            <consortium name="US DOE Joint Genome Institute (JGI-PGF)"/>
            <person name="Walter F."/>
            <person name="Albersmeier A."/>
            <person name="Kalinowski J."/>
            <person name="Ruckert C."/>
        </authorList>
    </citation>
    <scope>NUCLEOTIDE SEQUENCE</scope>
    <source>
        <strain evidence="1">CCM 7905</strain>
    </source>
</reference>
<dbReference type="EMBL" id="BMCU01000001">
    <property type="protein sequence ID" value="GGF96008.1"/>
    <property type="molecule type" value="Genomic_DNA"/>
</dbReference>
<protein>
    <submittedName>
        <fullName evidence="1">Uncharacterized protein</fullName>
    </submittedName>
</protein>
<evidence type="ECO:0000313" key="2">
    <source>
        <dbReference type="Proteomes" id="UP000654257"/>
    </source>
</evidence>
<keyword evidence="2" id="KW-1185">Reference proteome</keyword>
<name>A0A917CU02_9NOCA</name>
<gene>
    <name evidence="1" type="ORF">GCM10007304_07420</name>
</gene>
<organism evidence="1 2">
    <name type="scientific">Rhodococcoides trifolii</name>
    <dbReference type="NCBI Taxonomy" id="908250"/>
    <lineage>
        <taxon>Bacteria</taxon>
        <taxon>Bacillati</taxon>
        <taxon>Actinomycetota</taxon>
        <taxon>Actinomycetes</taxon>
        <taxon>Mycobacteriales</taxon>
        <taxon>Nocardiaceae</taxon>
        <taxon>Rhodococcoides</taxon>
    </lineage>
</organism>
<evidence type="ECO:0000313" key="1">
    <source>
        <dbReference type="EMBL" id="GGF96008.1"/>
    </source>
</evidence>
<dbReference type="Proteomes" id="UP000654257">
    <property type="component" value="Unassembled WGS sequence"/>
</dbReference>